<dbReference type="PANTHER" id="PTHR22911:SF137">
    <property type="entry name" value="SOLUTE CARRIER FAMILY 35 MEMBER G2-RELATED"/>
    <property type="match status" value="1"/>
</dbReference>
<dbReference type="InterPro" id="IPR000620">
    <property type="entry name" value="EamA_dom"/>
</dbReference>
<evidence type="ECO:0000256" key="1">
    <source>
        <dbReference type="ARBA" id="ARBA00004651"/>
    </source>
</evidence>
<dbReference type="RefSeq" id="WP_346099379.1">
    <property type="nucleotide sequence ID" value="NZ_BAAABY010000053.1"/>
</dbReference>
<dbReference type="NCBIfam" id="TIGR00688">
    <property type="entry name" value="rarD"/>
    <property type="match status" value="1"/>
</dbReference>
<comment type="similarity">
    <text evidence="2">Belongs to the EamA transporter family.</text>
</comment>
<keyword evidence="12" id="KW-1185">Reference proteome</keyword>
<dbReference type="EMBL" id="BAAABY010000053">
    <property type="protein sequence ID" value="GAA0493688.1"/>
    <property type="molecule type" value="Genomic_DNA"/>
</dbReference>
<feature type="transmembrane region" description="Helical" evidence="9">
    <location>
        <begin position="129"/>
        <end position="147"/>
    </location>
</feature>
<feature type="transmembrane region" description="Helical" evidence="9">
    <location>
        <begin position="180"/>
        <end position="200"/>
    </location>
</feature>
<dbReference type="InterPro" id="IPR037185">
    <property type="entry name" value="EmrE-like"/>
</dbReference>
<dbReference type="PANTHER" id="PTHR22911">
    <property type="entry name" value="ACYL-MALONYL CONDENSING ENZYME-RELATED"/>
    <property type="match status" value="1"/>
</dbReference>
<reference evidence="11 12" key="1">
    <citation type="journal article" date="2019" name="Int. J. Syst. Evol. Microbiol.">
        <title>The Global Catalogue of Microorganisms (GCM) 10K type strain sequencing project: providing services to taxonomists for standard genome sequencing and annotation.</title>
        <authorList>
            <consortium name="The Broad Institute Genomics Platform"/>
            <consortium name="The Broad Institute Genome Sequencing Center for Infectious Disease"/>
            <person name="Wu L."/>
            <person name="Ma J."/>
        </authorList>
    </citation>
    <scope>NUCLEOTIDE SEQUENCE [LARGE SCALE GENOMIC DNA]</scope>
    <source>
        <strain evidence="11 12">JCM 4805</strain>
    </source>
</reference>
<comment type="caution">
    <text evidence="11">The sequence shown here is derived from an EMBL/GenBank/DDBJ whole genome shotgun (WGS) entry which is preliminary data.</text>
</comment>
<evidence type="ECO:0000256" key="3">
    <source>
        <dbReference type="ARBA" id="ARBA00022448"/>
    </source>
</evidence>
<name>A0ABN1BCF7_9ACTN</name>
<gene>
    <name evidence="11" type="ORF">GCM10010361_68720</name>
</gene>
<feature type="transmembrane region" description="Helical" evidence="9">
    <location>
        <begin position="271"/>
        <end position="289"/>
    </location>
</feature>
<feature type="compositionally biased region" description="Low complexity" evidence="8">
    <location>
        <begin position="341"/>
        <end position="390"/>
    </location>
</feature>
<feature type="domain" description="EamA" evidence="10">
    <location>
        <begin position="9"/>
        <end position="144"/>
    </location>
</feature>
<evidence type="ECO:0000259" key="10">
    <source>
        <dbReference type="Pfam" id="PF00892"/>
    </source>
</evidence>
<evidence type="ECO:0000256" key="6">
    <source>
        <dbReference type="ARBA" id="ARBA00022989"/>
    </source>
</evidence>
<keyword evidence="6 9" id="KW-1133">Transmembrane helix</keyword>
<keyword evidence="4" id="KW-1003">Cell membrane</keyword>
<dbReference type="SUPFAM" id="SSF103481">
    <property type="entry name" value="Multidrug resistance efflux transporter EmrE"/>
    <property type="match status" value="2"/>
</dbReference>
<evidence type="ECO:0000313" key="12">
    <source>
        <dbReference type="Proteomes" id="UP001500909"/>
    </source>
</evidence>
<feature type="transmembrane region" description="Helical" evidence="9">
    <location>
        <begin position="248"/>
        <end position="265"/>
    </location>
</feature>
<feature type="transmembrane region" description="Helical" evidence="9">
    <location>
        <begin position="215"/>
        <end position="236"/>
    </location>
</feature>
<evidence type="ECO:0000256" key="8">
    <source>
        <dbReference type="SAM" id="MobiDB-lite"/>
    </source>
</evidence>
<dbReference type="Proteomes" id="UP001500909">
    <property type="component" value="Unassembled WGS sequence"/>
</dbReference>
<keyword evidence="5 9" id="KW-0812">Transmembrane</keyword>
<feature type="transmembrane region" description="Helical" evidence="9">
    <location>
        <begin position="74"/>
        <end position="93"/>
    </location>
</feature>
<organism evidence="11 12">
    <name type="scientific">Streptomyces olivaceiscleroticus</name>
    <dbReference type="NCBI Taxonomy" id="68245"/>
    <lineage>
        <taxon>Bacteria</taxon>
        <taxon>Bacillati</taxon>
        <taxon>Actinomycetota</taxon>
        <taxon>Actinomycetes</taxon>
        <taxon>Kitasatosporales</taxon>
        <taxon>Streptomycetaceae</taxon>
        <taxon>Streptomyces</taxon>
    </lineage>
</organism>
<sequence length="390" mass="40494">MSAQSDQRTGLVYGFVAYGLWGVLPLYWHLLSAASPTEILASRMAWSLPVALIMLAALRRWSWIRPLLRQPKRLGLVVVAAAVISVNWYLYIWAVNSGHVLEASLGYFINPLVSIAFGVIFLRERLRPLQWAAVGVGTLAVLIMAVAYGRVPWIALLLAFSFATYGLVKKGIQLGGIEGFGTETAIQFLPALACLVLLGVRGESGFVSGGIGQSALLAGSGLATALPLIAFGMAAVRLPLSMLGMLQYLAPTFQFVLGITVFHEAMPPERWTGFVLVWLALAFLTWDALRTARSSRTALATARASAARSSAAGAVAEGAGPAAVAATPDGSIATPDGSIGTTDGPAAAPTAEPTSAPHEPTGAPHESAGAPAAEPTAGTAASPTASPTKP</sequence>
<keyword evidence="3" id="KW-0813">Transport</keyword>
<feature type="transmembrane region" description="Helical" evidence="9">
    <location>
        <begin position="43"/>
        <end position="62"/>
    </location>
</feature>
<evidence type="ECO:0000256" key="2">
    <source>
        <dbReference type="ARBA" id="ARBA00007362"/>
    </source>
</evidence>
<evidence type="ECO:0000256" key="4">
    <source>
        <dbReference type="ARBA" id="ARBA00022475"/>
    </source>
</evidence>
<keyword evidence="7 9" id="KW-0472">Membrane</keyword>
<proteinExistence type="inferred from homology"/>
<accession>A0ABN1BCF7</accession>
<feature type="transmembrane region" description="Helical" evidence="9">
    <location>
        <begin position="153"/>
        <end position="168"/>
    </location>
</feature>
<dbReference type="InterPro" id="IPR004626">
    <property type="entry name" value="RarD"/>
</dbReference>
<evidence type="ECO:0000256" key="5">
    <source>
        <dbReference type="ARBA" id="ARBA00022692"/>
    </source>
</evidence>
<protein>
    <recommendedName>
        <fullName evidence="10">EamA domain-containing protein</fullName>
    </recommendedName>
</protein>
<dbReference type="Pfam" id="PF00892">
    <property type="entry name" value="EamA"/>
    <property type="match status" value="1"/>
</dbReference>
<comment type="subcellular location">
    <subcellularLocation>
        <location evidence="1">Cell membrane</location>
        <topology evidence="1">Multi-pass membrane protein</topology>
    </subcellularLocation>
</comment>
<feature type="transmembrane region" description="Helical" evidence="9">
    <location>
        <begin position="105"/>
        <end position="122"/>
    </location>
</feature>
<feature type="region of interest" description="Disordered" evidence="8">
    <location>
        <begin position="324"/>
        <end position="390"/>
    </location>
</feature>
<evidence type="ECO:0000313" key="11">
    <source>
        <dbReference type="EMBL" id="GAA0493688.1"/>
    </source>
</evidence>
<feature type="transmembrane region" description="Helical" evidence="9">
    <location>
        <begin position="12"/>
        <end position="31"/>
    </location>
</feature>
<evidence type="ECO:0000256" key="9">
    <source>
        <dbReference type="SAM" id="Phobius"/>
    </source>
</evidence>
<evidence type="ECO:0000256" key="7">
    <source>
        <dbReference type="ARBA" id="ARBA00023136"/>
    </source>
</evidence>